<dbReference type="SUPFAM" id="SSF46689">
    <property type="entry name" value="Homeodomain-like"/>
    <property type="match status" value="1"/>
</dbReference>
<keyword evidence="3" id="KW-0804">Transcription</keyword>
<keyword evidence="2" id="KW-0238">DNA-binding</keyword>
<dbReference type="GO" id="GO:0003700">
    <property type="term" value="F:DNA-binding transcription factor activity"/>
    <property type="evidence" value="ECO:0007669"/>
    <property type="project" value="InterPro"/>
</dbReference>
<dbReference type="EMBL" id="SOMN01000012">
    <property type="protein sequence ID" value="TFE26721.1"/>
    <property type="molecule type" value="Genomic_DNA"/>
</dbReference>
<evidence type="ECO:0000256" key="3">
    <source>
        <dbReference type="ARBA" id="ARBA00023163"/>
    </source>
</evidence>
<evidence type="ECO:0000256" key="1">
    <source>
        <dbReference type="ARBA" id="ARBA00023015"/>
    </source>
</evidence>
<dbReference type="OrthoDB" id="192171at2"/>
<reference evidence="5 6" key="1">
    <citation type="submission" date="2019-03" db="EMBL/GenBank/DDBJ databases">
        <title>Cohnella endophytica sp. nov., a novel endophytic bacterium isolated from bark of Sonneratia apetala.</title>
        <authorList>
            <person name="Tuo L."/>
        </authorList>
    </citation>
    <scope>NUCLEOTIDE SEQUENCE [LARGE SCALE GENOMIC DNA]</scope>
    <source>
        <strain evidence="5 6">CCTCC AB 208254</strain>
    </source>
</reference>
<dbReference type="RefSeq" id="WP_135152327.1">
    <property type="nucleotide sequence ID" value="NZ_SOMN01000012.1"/>
</dbReference>
<dbReference type="InterPro" id="IPR018062">
    <property type="entry name" value="HTH_AraC-typ_CS"/>
</dbReference>
<dbReference type="Gene3D" id="1.10.10.60">
    <property type="entry name" value="Homeodomain-like"/>
    <property type="match status" value="2"/>
</dbReference>
<evidence type="ECO:0000313" key="5">
    <source>
        <dbReference type="EMBL" id="TFE26721.1"/>
    </source>
</evidence>
<dbReference type="Proteomes" id="UP000297900">
    <property type="component" value="Unassembled WGS sequence"/>
</dbReference>
<dbReference type="Pfam" id="PF12833">
    <property type="entry name" value="HTH_18"/>
    <property type="match status" value="1"/>
</dbReference>
<sequence length="67" mass="7886">MKRSFGCTPLEYLTRHRVEQAKQLLVNTNEPIGTIAEETGFGSFPYFVRCFSRHTGFKPKAFRIRYR</sequence>
<dbReference type="InterPro" id="IPR018060">
    <property type="entry name" value="HTH_AraC"/>
</dbReference>
<comment type="caution">
    <text evidence="5">The sequence shown here is derived from an EMBL/GenBank/DDBJ whole genome shotgun (WGS) entry which is preliminary data.</text>
</comment>
<protein>
    <submittedName>
        <fullName evidence="5">AraC family transcriptional regulator</fullName>
    </submittedName>
</protein>
<evidence type="ECO:0000313" key="6">
    <source>
        <dbReference type="Proteomes" id="UP000297900"/>
    </source>
</evidence>
<dbReference type="PANTHER" id="PTHR43280:SF2">
    <property type="entry name" value="HTH-TYPE TRANSCRIPTIONAL REGULATOR EXSA"/>
    <property type="match status" value="1"/>
</dbReference>
<evidence type="ECO:0000256" key="2">
    <source>
        <dbReference type="ARBA" id="ARBA00023125"/>
    </source>
</evidence>
<keyword evidence="6" id="KW-1185">Reference proteome</keyword>
<dbReference type="SMART" id="SM00342">
    <property type="entry name" value="HTH_ARAC"/>
    <property type="match status" value="1"/>
</dbReference>
<proteinExistence type="predicted"/>
<dbReference type="AlphaFoldDB" id="A0A4Y8LXA5"/>
<feature type="domain" description="HTH araC/xylS-type" evidence="4">
    <location>
        <begin position="1"/>
        <end position="65"/>
    </location>
</feature>
<organism evidence="5 6">
    <name type="scientific">Cohnella luojiensis</name>
    <dbReference type="NCBI Taxonomy" id="652876"/>
    <lineage>
        <taxon>Bacteria</taxon>
        <taxon>Bacillati</taxon>
        <taxon>Bacillota</taxon>
        <taxon>Bacilli</taxon>
        <taxon>Bacillales</taxon>
        <taxon>Paenibacillaceae</taxon>
        <taxon>Cohnella</taxon>
    </lineage>
</organism>
<dbReference type="InterPro" id="IPR009057">
    <property type="entry name" value="Homeodomain-like_sf"/>
</dbReference>
<name>A0A4Y8LXA5_9BACL</name>
<keyword evidence="1" id="KW-0805">Transcription regulation</keyword>
<gene>
    <name evidence="5" type="ORF">E2980_10885</name>
</gene>
<dbReference type="PROSITE" id="PS01124">
    <property type="entry name" value="HTH_ARAC_FAMILY_2"/>
    <property type="match status" value="1"/>
</dbReference>
<evidence type="ECO:0000259" key="4">
    <source>
        <dbReference type="PROSITE" id="PS01124"/>
    </source>
</evidence>
<dbReference type="PROSITE" id="PS00041">
    <property type="entry name" value="HTH_ARAC_FAMILY_1"/>
    <property type="match status" value="1"/>
</dbReference>
<accession>A0A4Y8LXA5</accession>
<dbReference type="GO" id="GO:0043565">
    <property type="term" value="F:sequence-specific DNA binding"/>
    <property type="evidence" value="ECO:0007669"/>
    <property type="project" value="InterPro"/>
</dbReference>
<dbReference type="PANTHER" id="PTHR43280">
    <property type="entry name" value="ARAC-FAMILY TRANSCRIPTIONAL REGULATOR"/>
    <property type="match status" value="1"/>
</dbReference>